<evidence type="ECO:0000256" key="5">
    <source>
        <dbReference type="ARBA" id="ARBA00022807"/>
    </source>
</evidence>
<dbReference type="STRING" id="4432.A0A1U8A440"/>
<keyword evidence="8" id="KW-1185">Reference proteome</keyword>
<dbReference type="PROSITE" id="PS50600">
    <property type="entry name" value="ULP_PROTEASE"/>
    <property type="match status" value="1"/>
</dbReference>
<feature type="compositionally biased region" description="Low complexity" evidence="6">
    <location>
        <begin position="14"/>
        <end position="28"/>
    </location>
</feature>
<evidence type="ECO:0000256" key="3">
    <source>
        <dbReference type="ARBA" id="ARBA00022786"/>
    </source>
</evidence>
<evidence type="ECO:0000256" key="2">
    <source>
        <dbReference type="ARBA" id="ARBA00022670"/>
    </source>
</evidence>
<dbReference type="FunCoup" id="A0A1U8A440">
    <property type="interactions" value="842"/>
</dbReference>
<comment type="similarity">
    <text evidence="1">Belongs to the peptidase C48 family.</text>
</comment>
<dbReference type="OrthoDB" id="1939479at2759"/>
<dbReference type="AlphaFoldDB" id="A0A1U8A440"/>
<dbReference type="KEGG" id="nnu:104598965"/>
<dbReference type="InterPro" id="IPR003653">
    <property type="entry name" value="Peptidase_C48_C"/>
</dbReference>
<dbReference type="Proteomes" id="UP000189703">
    <property type="component" value="Unplaced"/>
</dbReference>
<dbReference type="GO" id="GO:0016929">
    <property type="term" value="F:deSUMOylase activity"/>
    <property type="evidence" value="ECO:0000318"/>
    <property type="project" value="GO_Central"/>
</dbReference>
<evidence type="ECO:0000313" key="8">
    <source>
        <dbReference type="Proteomes" id="UP000189703"/>
    </source>
</evidence>
<protein>
    <submittedName>
        <fullName evidence="9">Ubiquitin-like-specific protease ESD4 isoform X1</fullName>
    </submittedName>
</protein>
<dbReference type="InterPro" id="IPR038765">
    <property type="entry name" value="Papain-like_cys_pep_sf"/>
</dbReference>
<sequence length="527" mass="60527">MGALTTNRKRGDGYFSLSYPSSSPYTPDSECRDDLHISKKPRISSMRLSPDRPLSSTSLVTLASRIKQYPQLSQGFRREVHAPCRKPKFGLHSTSSGREFSIVGGRDSTNQESIDEMGGFLSRGLEKAKSNAMDFLQHLRKDKEVLILEPECSKDITSEDSRIEELEILDNGRGRRSVGSDLLPRETSGDVFLRDAYAKLPSYKLQQSSSAVSNMTNLTPKVDEAEKMEPLVVSHGVEELGELPHKKLHKSAEKRNSRLSFLGFEIQLNEKKLAALSLLRLPKKSEDIPQEPFLPLTEEEEAEIDRAFSPSNRRKVLVTHENSNIQITGEILQCLGPGAWLNDEVINMYLELLKEREKREPKKFLKCHFFNTFFYKKLISGRSGYDFKAVRRWTTQRKIGYGLIECDKIFVPIHKEIHWCLAVINKKDEKFQYLDSLKGTDSQVLKVLARYYVDEVNDKSGEGIDVSSWKHEYVDDLPKQENGWDCGVFMIKYADFYSRDLGLCFKQEHMAYFRRRTAKEILWLKAE</sequence>
<dbReference type="OMA" id="SWKLEYV"/>
<dbReference type="SUPFAM" id="SSF54001">
    <property type="entry name" value="Cysteine proteinases"/>
    <property type="match status" value="1"/>
</dbReference>
<feature type="region of interest" description="Disordered" evidence="6">
    <location>
        <begin position="1"/>
        <end position="33"/>
    </location>
</feature>
<dbReference type="PANTHER" id="PTHR12606">
    <property type="entry name" value="SENTRIN/SUMO-SPECIFIC PROTEASE"/>
    <property type="match status" value="1"/>
</dbReference>
<keyword evidence="5" id="KW-0788">Thiol protease</keyword>
<keyword evidence="4" id="KW-0378">Hydrolase</keyword>
<gene>
    <name evidence="9" type="primary">LOC104598965</name>
</gene>
<dbReference type="RefSeq" id="XP_010259590.1">
    <property type="nucleotide sequence ID" value="XM_010261288.2"/>
</dbReference>
<dbReference type="eggNOG" id="KOG0778">
    <property type="taxonomic scope" value="Eukaryota"/>
</dbReference>
<evidence type="ECO:0000256" key="1">
    <source>
        <dbReference type="ARBA" id="ARBA00005234"/>
    </source>
</evidence>
<organism evidence="8 9">
    <name type="scientific">Nelumbo nucifera</name>
    <name type="common">Sacred lotus</name>
    <dbReference type="NCBI Taxonomy" id="4432"/>
    <lineage>
        <taxon>Eukaryota</taxon>
        <taxon>Viridiplantae</taxon>
        <taxon>Streptophyta</taxon>
        <taxon>Embryophyta</taxon>
        <taxon>Tracheophyta</taxon>
        <taxon>Spermatophyta</taxon>
        <taxon>Magnoliopsida</taxon>
        <taxon>Proteales</taxon>
        <taxon>Nelumbonaceae</taxon>
        <taxon>Nelumbo</taxon>
    </lineage>
</organism>
<dbReference type="Pfam" id="PF02902">
    <property type="entry name" value="Peptidase_C48"/>
    <property type="match status" value="1"/>
</dbReference>
<dbReference type="Gene3D" id="3.40.395.10">
    <property type="entry name" value="Adenoviral Proteinase, Chain A"/>
    <property type="match status" value="1"/>
</dbReference>
<name>A0A1U8A440_NELNU</name>
<reference evidence="9" key="1">
    <citation type="submission" date="2025-08" db="UniProtKB">
        <authorList>
            <consortium name="RefSeq"/>
        </authorList>
    </citation>
    <scope>IDENTIFICATION</scope>
</reference>
<keyword evidence="2 9" id="KW-0645">Protease</keyword>
<proteinExistence type="inferred from homology"/>
<accession>A0A1U8A440</accession>
<dbReference type="GO" id="GO:0016926">
    <property type="term" value="P:protein desumoylation"/>
    <property type="evidence" value="ECO:0000318"/>
    <property type="project" value="GO_Central"/>
</dbReference>
<evidence type="ECO:0000259" key="7">
    <source>
        <dbReference type="PROSITE" id="PS50600"/>
    </source>
</evidence>
<dbReference type="PANTHER" id="PTHR12606:SF1">
    <property type="entry name" value="UBIQUITIN-LIKE-SPECIFIC PROTEASE 1A"/>
    <property type="match status" value="1"/>
</dbReference>
<dbReference type="GeneID" id="104598965"/>
<keyword evidence="3" id="KW-0833">Ubl conjugation pathway</keyword>
<feature type="domain" description="Ubiquitin-like protease family profile" evidence="7">
    <location>
        <begin position="325"/>
        <end position="497"/>
    </location>
</feature>
<dbReference type="GO" id="GO:0005634">
    <property type="term" value="C:nucleus"/>
    <property type="evidence" value="ECO:0000318"/>
    <property type="project" value="GO_Central"/>
</dbReference>
<dbReference type="GO" id="GO:0006508">
    <property type="term" value="P:proteolysis"/>
    <property type="evidence" value="ECO:0007669"/>
    <property type="project" value="UniProtKB-KW"/>
</dbReference>
<dbReference type="FunFam" id="3.40.395.10:FF:000005">
    <property type="entry name" value="Ubiquitin-like-specific protease ESD4"/>
    <property type="match status" value="1"/>
</dbReference>
<evidence type="ECO:0000256" key="6">
    <source>
        <dbReference type="SAM" id="MobiDB-lite"/>
    </source>
</evidence>
<evidence type="ECO:0000256" key="4">
    <source>
        <dbReference type="ARBA" id="ARBA00022801"/>
    </source>
</evidence>
<evidence type="ECO:0000313" key="9">
    <source>
        <dbReference type="RefSeq" id="XP_010259590.1"/>
    </source>
</evidence>
<dbReference type="InParanoid" id="A0A1U8A440"/>